<dbReference type="AlphaFoldDB" id="A0AA36NAX0"/>
<evidence type="ECO:0000313" key="1">
    <source>
        <dbReference type="EMBL" id="CAJ1400462.1"/>
    </source>
</evidence>
<reference evidence="1" key="1">
    <citation type="submission" date="2023-08" db="EMBL/GenBank/DDBJ databases">
        <authorList>
            <person name="Chen Y."/>
            <person name="Shah S."/>
            <person name="Dougan E. K."/>
            <person name="Thang M."/>
            <person name="Chan C."/>
        </authorList>
    </citation>
    <scope>NUCLEOTIDE SEQUENCE</scope>
</reference>
<protein>
    <submittedName>
        <fullName evidence="1">Uncharacterized protein</fullName>
    </submittedName>
</protein>
<dbReference type="Proteomes" id="UP001178507">
    <property type="component" value="Unassembled WGS sequence"/>
</dbReference>
<name>A0AA36NAX0_9DINO</name>
<proteinExistence type="predicted"/>
<evidence type="ECO:0000313" key="2">
    <source>
        <dbReference type="Proteomes" id="UP001178507"/>
    </source>
</evidence>
<gene>
    <name evidence="1" type="ORF">EVOR1521_LOCUS23793</name>
</gene>
<sequence>MVTQLPLELTANVLLTLVADATKIRAFPRADEQLCRCGFKTLASMMRTCTRSWRAILAGNLWGKAAGMVLWPPRLASSAETSRKSLARLLYASGSSCRYLRINCMALQPGELSWLSTCCPAVEMLQLCFFGPGTGMEWLKTWASTLRQLCIHFWYDDCLGPPPVLDAIQEILRSCTLDGLWLTGIDWPRARSQIAHAVQAALSRAALHCCHISLEGSQPWPEEEGWVRNSLPFYKFSRPSRDSSKFLDSDSPRSWEPCVPAV</sequence>
<organism evidence="1 2">
    <name type="scientific">Effrenium voratum</name>
    <dbReference type="NCBI Taxonomy" id="2562239"/>
    <lineage>
        <taxon>Eukaryota</taxon>
        <taxon>Sar</taxon>
        <taxon>Alveolata</taxon>
        <taxon>Dinophyceae</taxon>
        <taxon>Suessiales</taxon>
        <taxon>Symbiodiniaceae</taxon>
        <taxon>Effrenium</taxon>
    </lineage>
</organism>
<comment type="caution">
    <text evidence="1">The sequence shown here is derived from an EMBL/GenBank/DDBJ whole genome shotgun (WGS) entry which is preliminary data.</text>
</comment>
<accession>A0AA36NAX0</accession>
<dbReference type="EMBL" id="CAUJNA010003372">
    <property type="protein sequence ID" value="CAJ1400462.1"/>
    <property type="molecule type" value="Genomic_DNA"/>
</dbReference>
<keyword evidence="2" id="KW-1185">Reference proteome</keyword>